<dbReference type="PANTHER" id="PTHR18937:SF12">
    <property type="entry name" value="STRUCTURAL MAINTENANCE OF CHROMOSOMES PROTEIN"/>
    <property type="match status" value="1"/>
</dbReference>
<evidence type="ECO:0000256" key="3">
    <source>
        <dbReference type="ARBA" id="ARBA00005597"/>
    </source>
</evidence>
<dbReference type="GO" id="GO:0005634">
    <property type="term" value="C:nucleus"/>
    <property type="evidence" value="ECO:0007669"/>
    <property type="project" value="UniProtKB-SubCell"/>
</dbReference>
<feature type="compositionally biased region" description="Basic and acidic residues" evidence="12">
    <location>
        <begin position="404"/>
        <end position="414"/>
    </location>
</feature>
<dbReference type="InterPro" id="IPR010935">
    <property type="entry name" value="SMC_hinge"/>
</dbReference>
<accession>A0A9N8ZJP5</accession>
<feature type="coiled-coil region" evidence="11">
    <location>
        <begin position="1026"/>
        <end position="1067"/>
    </location>
</feature>
<dbReference type="Pfam" id="PF02463">
    <property type="entry name" value="SMC_N"/>
    <property type="match status" value="1"/>
</dbReference>
<evidence type="ECO:0000256" key="4">
    <source>
        <dbReference type="ARBA" id="ARBA00022454"/>
    </source>
</evidence>
<dbReference type="Proteomes" id="UP000789739">
    <property type="component" value="Unassembled WGS sequence"/>
</dbReference>
<organism evidence="14 15">
    <name type="scientific">Paraglomus brasilianum</name>
    <dbReference type="NCBI Taxonomy" id="144538"/>
    <lineage>
        <taxon>Eukaryota</taxon>
        <taxon>Fungi</taxon>
        <taxon>Fungi incertae sedis</taxon>
        <taxon>Mucoromycota</taxon>
        <taxon>Glomeromycotina</taxon>
        <taxon>Glomeromycetes</taxon>
        <taxon>Paraglomerales</taxon>
        <taxon>Paraglomeraceae</taxon>
        <taxon>Paraglomus</taxon>
    </lineage>
</organism>
<evidence type="ECO:0000256" key="7">
    <source>
        <dbReference type="ARBA" id="ARBA00023054"/>
    </source>
</evidence>
<feature type="coiled-coil region" evidence="11">
    <location>
        <begin position="707"/>
        <end position="905"/>
    </location>
</feature>
<sequence length="1221" mass="141434">MGRLVRLELENFKSYKGHQTIGPFLNFTSVIGPNGAGKSNLMDAISFVLGIKSAQLRSSQLRDLIYRGRAMHEDDDEDGDVTAIEGRANNPKRAWVMAVYQDDNGNEIKFARTITTSGPSEYKINNKVVTYQKYNEALEKQNILVKARNFLVFQGDVEAVASQSPKDLTRLIEQISGSAELKVEYEQLKVQQERATENSAFNFNKKRGINAEIKQYQEQRAEAERFEQLQNDKTQLTIKYLLWRLYHIDKQIKESRKEMSSQGEKITAKQKEQERIDRQLRDARAEQAKVHRTHYQLERDILTKERELEDKRPELLTLEEKIIHSNKKIKHYEVNAEKIDQDYKKQTQHVDKLKRDLEEITSAARRYEGGYQILKEEVNRQMLKEKQQLENLRRQQKTSSEATQRLKEKLSELSRRRQQIMEEKDASLNAKEKVAGYVAQLTTDLENQRNDLHNVVNERNRITKRESELNAQLHVILNRLNDARVDQRESEREARMKESLNSLKRVFSGVYGRFIDLCQPTQRKYEVATSIILGRNMDAIIVATEKTAIECIQYMREQRLGHATFIPLDTIAVRPINDKYRSLMKGARLAIDVIEYPDELERALQYACGNTLVCDDLEIAKAICYGRNQEVKAVTLDGTIIHKSGLITGGRSGIEAGAQRFKEQEVDALRRKRDAFLAQLNEITKLRRKGHSEEQMKGEISAAEQKLSLFRDDLDNIVRKLASLESELRIIEDEILQVTPKHQQSQVTLTQLENQIQTIEKAIHSEEDAIFADFCKKISVGNIREYEQRQLKMAQEAAEMRLRFTTQQSRYQNLLTFETEQLKETADRLQKIREFMSNDKKLLANFERRRNTMLADNERVNNEIAELRHDLDRTKEEYETKSEIVNNLRKELAQKTREVDKMLKDISNREADVKKCSTDQFFIFRKCKLEDIDIPLLSGSIENIPLEDSSLQDGDPMDLDDGQPSGSRANTRSAARAARGETNWNVEVDYSGLDREQKEDDSPETEQKFLKDIQEKATEIERVAPNLKAIERLDGVEQRLHETEREFDSARREAKTAKEKFNAIKQKRHIAERIDQIYKDLTKSRNFPLGGTAYLSLEDTEEPYLDGVKYHAMPPMKRFRDMEQLSGGEKTMAALALLFAIHSYQPSPFFVLDEVDAALDNTNVAKIANYIREHASDTFQFIVISLKSTLYEKAQALVGIYRDQDVNSSRTLTLQLDKYEE</sequence>
<dbReference type="PIRSF" id="PIRSF005719">
    <property type="entry name" value="SMC"/>
    <property type="match status" value="1"/>
</dbReference>
<comment type="caution">
    <text evidence="14">The sequence shown here is derived from an EMBL/GenBank/DDBJ whole genome shotgun (WGS) entry which is preliminary data.</text>
</comment>
<dbReference type="GO" id="GO:0005524">
    <property type="term" value="F:ATP binding"/>
    <property type="evidence" value="ECO:0007669"/>
    <property type="project" value="InterPro"/>
</dbReference>
<keyword evidence="6" id="KW-0498">Mitosis</keyword>
<evidence type="ECO:0000256" key="2">
    <source>
        <dbReference type="ARBA" id="ARBA00004286"/>
    </source>
</evidence>
<keyword evidence="7 11" id="KW-0175">Coiled coil</keyword>
<keyword evidence="8 10" id="KW-0539">Nucleus</keyword>
<keyword evidence="4" id="KW-0158">Chromosome</keyword>
<dbReference type="GO" id="GO:0008278">
    <property type="term" value="C:cohesin complex"/>
    <property type="evidence" value="ECO:0007669"/>
    <property type="project" value="InterPro"/>
</dbReference>
<protein>
    <recommendedName>
        <fullName evidence="10">Structural maintenance of chromosomes protein</fullName>
    </recommendedName>
</protein>
<dbReference type="PANTHER" id="PTHR18937">
    <property type="entry name" value="STRUCTURAL MAINTENANCE OF CHROMOSOMES SMC FAMILY MEMBER"/>
    <property type="match status" value="1"/>
</dbReference>
<dbReference type="InterPro" id="IPR024704">
    <property type="entry name" value="SMC"/>
</dbReference>
<name>A0A9N8ZJP5_9GLOM</name>
<feature type="domain" description="SMC hinge" evidence="13">
    <location>
        <begin position="508"/>
        <end position="624"/>
    </location>
</feature>
<comment type="subcellular location">
    <subcellularLocation>
        <location evidence="2">Chromosome</location>
    </subcellularLocation>
    <subcellularLocation>
        <location evidence="1 10">Nucleus</location>
    </subcellularLocation>
</comment>
<dbReference type="OrthoDB" id="5575062at2759"/>
<dbReference type="GO" id="GO:0016887">
    <property type="term" value="F:ATP hydrolysis activity"/>
    <property type="evidence" value="ECO:0007669"/>
    <property type="project" value="InterPro"/>
</dbReference>
<evidence type="ECO:0000256" key="5">
    <source>
        <dbReference type="ARBA" id="ARBA00022618"/>
    </source>
</evidence>
<comment type="similarity">
    <text evidence="3">Belongs to the SMC family. SMC1 subfamily.</text>
</comment>
<dbReference type="InterPro" id="IPR003395">
    <property type="entry name" value="RecF/RecN/SMC_N"/>
</dbReference>
<dbReference type="Gene3D" id="1.20.1060.20">
    <property type="match status" value="1"/>
</dbReference>
<dbReference type="InterPro" id="IPR027417">
    <property type="entry name" value="P-loop_NTPase"/>
</dbReference>
<dbReference type="SMART" id="SM00968">
    <property type="entry name" value="SMC_hinge"/>
    <property type="match status" value="1"/>
</dbReference>
<feature type="region of interest" description="Disordered" evidence="12">
    <location>
        <begin position="390"/>
        <end position="414"/>
    </location>
</feature>
<keyword evidence="5" id="KW-0132">Cell division</keyword>
<dbReference type="InterPro" id="IPR028468">
    <property type="entry name" value="Smc1_ABC"/>
</dbReference>
<keyword evidence="15" id="KW-1185">Reference proteome</keyword>
<keyword evidence="9" id="KW-0131">Cell cycle</keyword>
<dbReference type="GO" id="GO:0003677">
    <property type="term" value="F:DNA binding"/>
    <property type="evidence" value="ECO:0007669"/>
    <property type="project" value="TreeGrafter"/>
</dbReference>
<dbReference type="SUPFAM" id="SSF75553">
    <property type="entry name" value="Smc hinge domain"/>
    <property type="match status" value="1"/>
</dbReference>
<dbReference type="EMBL" id="CAJVPI010000194">
    <property type="protein sequence ID" value="CAG8498259.1"/>
    <property type="molecule type" value="Genomic_DNA"/>
</dbReference>
<reference evidence="14" key="1">
    <citation type="submission" date="2021-06" db="EMBL/GenBank/DDBJ databases">
        <authorList>
            <person name="Kallberg Y."/>
            <person name="Tangrot J."/>
            <person name="Rosling A."/>
        </authorList>
    </citation>
    <scope>NUCLEOTIDE SEQUENCE</scope>
    <source>
        <strain evidence="14">BR232B</strain>
    </source>
</reference>
<dbReference type="GO" id="GO:0051301">
    <property type="term" value="P:cell division"/>
    <property type="evidence" value="ECO:0007669"/>
    <property type="project" value="UniProtKB-KW"/>
</dbReference>
<feature type="compositionally biased region" description="Basic and acidic residues" evidence="12">
    <location>
        <begin position="992"/>
        <end position="1006"/>
    </location>
</feature>
<dbReference type="Pfam" id="PF06470">
    <property type="entry name" value="SMC_hinge"/>
    <property type="match status" value="1"/>
</dbReference>
<dbReference type="AlphaFoldDB" id="A0A9N8ZJP5"/>
<dbReference type="CDD" id="cd03275">
    <property type="entry name" value="ABC_SMC1_euk"/>
    <property type="match status" value="2"/>
</dbReference>
<evidence type="ECO:0000256" key="8">
    <source>
        <dbReference type="ARBA" id="ARBA00023242"/>
    </source>
</evidence>
<evidence type="ECO:0000313" key="15">
    <source>
        <dbReference type="Proteomes" id="UP000789739"/>
    </source>
</evidence>
<evidence type="ECO:0000313" key="14">
    <source>
        <dbReference type="EMBL" id="CAG8498259.1"/>
    </source>
</evidence>
<proteinExistence type="inferred from homology"/>
<dbReference type="SUPFAM" id="SSF52540">
    <property type="entry name" value="P-loop containing nucleoside triphosphate hydrolases"/>
    <property type="match status" value="1"/>
</dbReference>
<evidence type="ECO:0000256" key="11">
    <source>
        <dbReference type="SAM" id="Coils"/>
    </source>
</evidence>
<feature type="region of interest" description="Disordered" evidence="12">
    <location>
        <begin position="947"/>
        <end position="980"/>
    </location>
</feature>
<feature type="compositionally biased region" description="Low complexity" evidence="12">
    <location>
        <begin position="965"/>
        <end position="977"/>
    </location>
</feature>
<evidence type="ECO:0000256" key="1">
    <source>
        <dbReference type="ARBA" id="ARBA00004123"/>
    </source>
</evidence>
<dbReference type="Gene3D" id="3.30.70.1620">
    <property type="match status" value="1"/>
</dbReference>
<feature type="region of interest" description="Disordered" evidence="12">
    <location>
        <begin position="987"/>
        <end position="1006"/>
    </location>
</feature>
<evidence type="ECO:0000256" key="12">
    <source>
        <dbReference type="SAM" id="MobiDB-lite"/>
    </source>
</evidence>
<dbReference type="InterPro" id="IPR036277">
    <property type="entry name" value="SMC_hinge_sf"/>
</dbReference>
<feature type="coiled-coil region" evidence="11">
    <location>
        <begin position="178"/>
        <end position="229"/>
    </location>
</feature>
<evidence type="ECO:0000256" key="10">
    <source>
        <dbReference type="PIRNR" id="PIRNR005719"/>
    </source>
</evidence>
<dbReference type="Gene3D" id="3.40.50.300">
    <property type="entry name" value="P-loop containing nucleotide triphosphate hydrolases"/>
    <property type="match status" value="2"/>
</dbReference>
<gene>
    <name evidence="14" type="ORF">PBRASI_LOCUS2468</name>
</gene>
<dbReference type="GO" id="GO:0007062">
    <property type="term" value="P:sister chromatid cohesion"/>
    <property type="evidence" value="ECO:0007669"/>
    <property type="project" value="InterPro"/>
</dbReference>
<evidence type="ECO:0000256" key="9">
    <source>
        <dbReference type="ARBA" id="ARBA00023306"/>
    </source>
</evidence>
<evidence type="ECO:0000256" key="6">
    <source>
        <dbReference type="ARBA" id="ARBA00022776"/>
    </source>
</evidence>
<evidence type="ECO:0000259" key="13">
    <source>
        <dbReference type="SMART" id="SM00968"/>
    </source>
</evidence>